<organism evidence="5 6">
    <name type="scientific">Halopseudomonas laoshanensis</name>
    <dbReference type="NCBI Taxonomy" id="2268758"/>
    <lineage>
        <taxon>Bacteria</taxon>
        <taxon>Pseudomonadati</taxon>
        <taxon>Pseudomonadota</taxon>
        <taxon>Gammaproteobacteria</taxon>
        <taxon>Pseudomonadales</taxon>
        <taxon>Pseudomonadaceae</taxon>
        <taxon>Halopseudomonas</taxon>
    </lineage>
</organism>
<comment type="caution">
    <text evidence="5">The sequence shown here is derived from an EMBL/GenBank/DDBJ whole genome shotgun (WGS) entry which is preliminary data.</text>
</comment>
<dbReference type="RefSeq" id="WP_149331685.1">
    <property type="nucleotide sequence ID" value="NZ_QOVF01000001.1"/>
</dbReference>
<proteinExistence type="predicted"/>
<gene>
    <name evidence="5" type="ORF">DT594_05370</name>
</gene>
<keyword evidence="6" id="KW-1185">Reference proteome</keyword>
<protein>
    <submittedName>
        <fullName evidence="5">Peptidase M75, Imelysin</fullName>
    </submittedName>
</protein>
<comment type="subcellular location">
    <subcellularLocation>
        <location evidence="1">Cell envelope</location>
    </subcellularLocation>
</comment>
<dbReference type="InterPro" id="IPR038352">
    <property type="entry name" value="Imelysin_sf"/>
</dbReference>
<evidence type="ECO:0000259" key="4">
    <source>
        <dbReference type="Pfam" id="PF09375"/>
    </source>
</evidence>
<dbReference type="Pfam" id="PF09375">
    <property type="entry name" value="Peptidase_M75"/>
    <property type="match status" value="1"/>
</dbReference>
<dbReference type="AlphaFoldDB" id="A0A7V7GXF7"/>
<dbReference type="OrthoDB" id="5729110at2"/>
<evidence type="ECO:0000313" key="5">
    <source>
        <dbReference type="EMBL" id="KAA0696750.1"/>
    </source>
</evidence>
<dbReference type="InterPro" id="IPR034984">
    <property type="entry name" value="Imelysin-like_IPPA"/>
</dbReference>
<evidence type="ECO:0000256" key="1">
    <source>
        <dbReference type="ARBA" id="ARBA00004196"/>
    </source>
</evidence>
<evidence type="ECO:0000313" key="6">
    <source>
        <dbReference type="Proteomes" id="UP000463138"/>
    </source>
</evidence>
<evidence type="ECO:0000256" key="3">
    <source>
        <dbReference type="SAM" id="SignalP"/>
    </source>
</evidence>
<dbReference type="Gene3D" id="1.20.1420.20">
    <property type="entry name" value="M75 peptidase, HXXE motif"/>
    <property type="match status" value="1"/>
</dbReference>
<dbReference type="EMBL" id="QOVF01000001">
    <property type="protein sequence ID" value="KAA0696750.1"/>
    <property type="molecule type" value="Genomic_DNA"/>
</dbReference>
<evidence type="ECO:0000256" key="2">
    <source>
        <dbReference type="ARBA" id="ARBA00022729"/>
    </source>
</evidence>
<dbReference type="InterPro" id="IPR018976">
    <property type="entry name" value="Imelysin-like"/>
</dbReference>
<dbReference type="GO" id="GO:0030313">
    <property type="term" value="C:cell envelope"/>
    <property type="evidence" value="ECO:0007669"/>
    <property type="project" value="UniProtKB-SubCell"/>
</dbReference>
<feature type="domain" description="Imelysin-like" evidence="4">
    <location>
        <begin position="41"/>
        <end position="318"/>
    </location>
</feature>
<name>A0A7V7GXF7_9GAMM</name>
<feature type="chain" id="PRO_5031529431" evidence="3">
    <location>
        <begin position="29"/>
        <end position="341"/>
    </location>
</feature>
<reference evidence="5 6" key="1">
    <citation type="submission" date="2018-07" db="EMBL/GenBank/DDBJ databases">
        <title>Pseudomonas laoshanensis sp. nov., isolated from soil.</title>
        <authorList>
            <person name="Sun J."/>
            <person name="Yu L."/>
            <person name="Wang M."/>
            <person name="Zhang C."/>
        </authorList>
    </citation>
    <scope>NUCLEOTIDE SEQUENCE [LARGE SCALE GENOMIC DNA]</scope>
    <source>
        <strain evidence="5 6">Y22</strain>
    </source>
</reference>
<dbReference type="CDD" id="cd14659">
    <property type="entry name" value="Imelysin-like_IPPA"/>
    <property type="match status" value="1"/>
</dbReference>
<accession>A0A7V7GXF7</accession>
<dbReference type="Proteomes" id="UP000463138">
    <property type="component" value="Unassembled WGS sequence"/>
</dbReference>
<feature type="signal peptide" evidence="3">
    <location>
        <begin position="1"/>
        <end position="28"/>
    </location>
</feature>
<sequence>MSVLSNRPSRLLASACLLTLMYTSSAYAESAREQWHAQLSSGYTALADASSDLHQQATEHCTISQETAAAPLRDDWLRAFLAWQRVRFIDFGPIEQNSMAWQFQFWPDSKNLIARQVDGWMKDQRPVSPQALAGESVALKGFPAMEYLLYGEQSDTLSPRGCELLVAISAQVSANATHLVEQWAAFKPHYLENDGYQTTTISAAMHALEIMRDARLGAPMGLQGKKRRNAYLADAWRSEQSLTAIRATLQGLQSEFLPGFATVMRDAGKEQLLTQFEETLAGTLERIDSLPSDVSASLKDEQRYRGLQLLFVDIDRLASLLNGPIASELGIVKGFNSSDGD</sequence>
<keyword evidence="2 3" id="KW-0732">Signal</keyword>